<keyword evidence="3" id="KW-1185">Reference proteome</keyword>
<sequence length="158" mass="16193">MRGRSADAAGFSLVEVVIAMFLLGIIAVAILPALWQGIQISSQQSAVATATRHLNALIEEMRENAQCTRTIAVAGVGTIPAVPHENAFTGTNPANNGVAFDDGKGEDYDVTVQGGLVSGGGRAVYDCVPGAVVPMQLTVVDSSGKPVVSVTAKILMGN</sequence>
<reference evidence="2 3" key="1">
    <citation type="submission" date="2023-11" db="EMBL/GenBank/DDBJ databases">
        <title>Draft genome sequence of Microbacterium arthrosphaerae JCM 30492.</title>
        <authorList>
            <person name="Zhang G."/>
            <person name="Ding Y."/>
        </authorList>
    </citation>
    <scope>NUCLEOTIDE SEQUENCE [LARGE SCALE GENOMIC DNA]</scope>
    <source>
        <strain evidence="2 3">JCM 30492</strain>
    </source>
</reference>
<keyword evidence="1" id="KW-0812">Transmembrane</keyword>
<organism evidence="2 3">
    <name type="scientific">Microbacterium arthrosphaerae</name>
    <dbReference type="NCBI Taxonomy" id="792652"/>
    <lineage>
        <taxon>Bacteria</taxon>
        <taxon>Bacillati</taxon>
        <taxon>Actinomycetota</taxon>
        <taxon>Actinomycetes</taxon>
        <taxon>Micrococcales</taxon>
        <taxon>Microbacteriaceae</taxon>
        <taxon>Microbacterium</taxon>
    </lineage>
</organism>
<dbReference type="InterPro" id="IPR012902">
    <property type="entry name" value="N_methyl_site"/>
</dbReference>
<accession>A0ABU4GYT6</accession>
<feature type="transmembrane region" description="Helical" evidence="1">
    <location>
        <begin position="12"/>
        <end position="35"/>
    </location>
</feature>
<dbReference type="SUPFAM" id="SSF54523">
    <property type="entry name" value="Pili subunits"/>
    <property type="match status" value="1"/>
</dbReference>
<evidence type="ECO:0000313" key="2">
    <source>
        <dbReference type="EMBL" id="MDW4572233.1"/>
    </source>
</evidence>
<comment type="caution">
    <text evidence="2">The sequence shown here is derived from an EMBL/GenBank/DDBJ whole genome shotgun (WGS) entry which is preliminary data.</text>
</comment>
<dbReference type="Pfam" id="PF07963">
    <property type="entry name" value="N_methyl"/>
    <property type="match status" value="1"/>
</dbReference>
<proteinExistence type="predicted"/>
<evidence type="ECO:0000256" key="1">
    <source>
        <dbReference type="SAM" id="Phobius"/>
    </source>
</evidence>
<dbReference type="PROSITE" id="PS00409">
    <property type="entry name" value="PROKAR_NTER_METHYL"/>
    <property type="match status" value="1"/>
</dbReference>
<evidence type="ECO:0000313" key="3">
    <source>
        <dbReference type="Proteomes" id="UP001283109"/>
    </source>
</evidence>
<keyword evidence="1" id="KW-1133">Transmembrane helix</keyword>
<dbReference type="EMBL" id="JAWQEV010000002">
    <property type="protein sequence ID" value="MDW4572233.1"/>
    <property type="molecule type" value="Genomic_DNA"/>
</dbReference>
<dbReference type="RefSeq" id="WP_318352778.1">
    <property type="nucleotide sequence ID" value="NZ_JAWQEV010000002.1"/>
</dbReference>
<dbReference type="Gene3D" id="3.30.700.10">
    <property type="entry name" value="Glycoprotein, Type 4 Pilin"/>
    <property type="match status" value="1"/>
</dbReference>
<protein>
    <submittedName>
        <fullName evidence="2">Prepilin-type N-terminal cleavage/methylation domain-containing protein</fullName>
    </submittedName>
</protein>
<dbReference type="Proteomes" id="UP001283109">
    <property type="component" value="Unassembled WGS sequence"/>
</dbReference>
<gene>
    <name evidence="2" type="ORF">R8Z58_05505</name>
</gene>
<name>A0ABU4GYT6_9MICO</name>
<dbReference type="InterPro" id="IPR045584">
    <property type="entry name" value="Pilin-like"/>
</dbReference>
<keyword evidence="1" id="KW-0472">Membrane</keyword>
<dbReference type="NCBIfam" id="TIGR02532">
    <property type="entry name" value="IV_pilin_GFxxxE"/>
    <property type="match status" value="1"/>
</dbReference>